<feature type="compositionally biased region" description="Basic and acidic residues" evidence="8">
    <location>
        <begin position="228"/>
        <end position="244"/>
    </location>
</feature>
<sequence length="667" mass="76048">MEPVLCSGHKKECYLKTGGKPGPNFKRSFYVCSVRESRCDFVQPVSITPRNCDKHPSAIVELQAIYRKDSENRCYYRCNQKKEGTDWCGFRMRKALKENEKPIKSNKQANPSSKHEITKELAKGEKKELPSFSSLSKSEHKAPLFGKEDKLEDNKPVKDGNDSFTQWRDSPVKDTSRQKEKASLTSALQKQKELLSRVQLSALPDKGARLKENIQQLESKIQNIDLNKDVSRTSKTHTEPEIIRVHPPNEPGGQPIHKTVNKPTHSEPEIIRVHPPNEPGGEPVHKTVKKPSQQGSSSVKNEVDSDDDEPSSASDYSEKLQIHKHHNPQNLRQVKLTEAFALPKEFLEGSYSQAGWQPATLYGGRMTVTRLEEVRNAMDKITNSLHEQLKTCPKEDEEEEDPRGLKVSLMPHQKHALAWLLWRQKQNPSGGILDSRRVIKSKATLIITPASLVHQWGKEVEARCKSGSLDVLIYHGPKREKNVSVITSKDVVLTTYKVVSLEIGRKEDTAIADRSLTEEEENEAENEPESQGKLPLLLQIHWKNVILDEAHDIRNYKSLTATSVTRLKASSRWMLTGTPIQNKLLDMYSLLRFLRFRPFDEYKVWKNQVESNERMGKTRLNIIVQSLLLRRTKDQTVNGKPLVNRICFLFFLLPIFLQTAMLLGSET</sequence>
<evidence type="ECO:0000259" key="10">
    <source>
        <dbReference type="PROSITE" id="PS51999"/>
    </source>
</evidence>
<feature type="domain" description="Helicase ATP-binding" evidence="9">
    <location>
        <begin position="440"/>
        <end position="597"/>
    </location>
</feature>
<evidence type="ECO:0000313" key="11">
    <source>
        <dbReference type="EMBL" id="KOF80785.1"/>
    </source>
</evidence>
<dbReference type="PROSITE" id="PS51999">
    <property type="entry name" value="ZF_GRF"/>
    <property type="match status" value="1"/>
</dbReference>
<evidence type="ECO:0000256" key="3">
    <source>
        <dbReference type="ARBA" id="ARBA00022771"/>
    </source>
</evidence>
<dbReference type="InterPro" id="IPR014001">
    <property type="entry name" value="Helicase_ATP-bd"/>
</dbReference>
<feature type="region of interest" description="Disordered" evidence="8">
    <location>
        <begin position="99"/>
        <end position="189"/>
    </location>
</feature>
<feature type="compositionally biased region" description="Basic and acidic residues" evidence="8">
    <location>
        <begin position="113"/>
        <end position="129"/>
    </location>
</feature>
<name>A0A0L8GVZ6_OCTBM</name>
<protein>
    <submittedName>
        <fullName evidence="11">Uncharacterized protein</fullName>
    </submittedName>
</protein>
<dbReference type="InterPro" id="IPR027417">
    <property type="entry name" value="P-loop_NTPase"/>
</dbReference>
<gene>
    <name evidence="11" type="ORF">OCBIM_22027418mg</name>
</gene>
<feature type="region of interest" description="Disordered" evidence="8">
    <location>
        <begin position="228"/>
        <end position="318"/>
    </location>
</feature>
<keyword evidence="3 7" id="KW-0863">Zinc-finger</keyword>
<dbReference type="PANTHER" id="PTHR45626">
    <property type="entry name" value="TRANSCRIPTION TERMINATION FACTOR 2-RELATED"/>
    <property type="match status" value="1"/>
</dbReference>
<evidence type="ECO:0000256" key="1">
    <source>
        <dbReference type="ARBA" id="ARBA00022723"/>
    </source>
</evidence>
<keyword evidence="6" id="KW-0067">ATP-binding</keyword>
<dbReference type="GO" id="GO:0016787">
    <property type="term" value="F:hydrolase activity"/>
    <property type="evidence" value="ECO:0007669"/>
    <property type="project" value="UniProtKB-KW"/>
</dbReference>
<dbReference type="GO" id="GO:0006281">
    <property type="term" value="P:DNA repair"/>
    <property type="evidence" value="ECO:0007669"/>
    <property type="project" value="TreeGrafter"/>
</dbReference>
<dbReference type="GO" id="GO:0005524">
    <property type="term" value="F:ATP binding"/>
    <property type="evidence" value="ECO:0007669"/>
    <property type="project" value="UniProtKB-KW"/>
</dbReference>
<dbReference type="Pfam" id="PF00176">
    <property type="entry name" value="SNF2-rel_dom"/>
    <property type="match status" value="1"/>
</dbReference>
<feature type="domain" description="GRF-type" evidence="10">
    <location>
        <begin position="6"/>
        <end position="48"/>
    </location>
</feature>
<dbReference type="GO" id="GO:0005634">
    <property type="term" value="C:nucleus"/>
    <property type="evidence" value="ECO:0007669"/>
    <property type="project" value="TreeGrafter"/>
</dbReference>
<dbReference type="Gene3D" id="3.40.50.10810">
    <property type="entry name" value="Tandem AAA-ATPase domain"/>
    <property type="match status" value="1"/>
</dbReference>
<evidence type="ECO:0000256" key="5">
    <source>
        <dbReference type="ARBA" id="ARBA00022833"/>
    </source>
</evidence>
<dbReference type="InterPro" id="IPR000330">
    <property type="entry name" value="SNF2_N"/>
</dbReference>
<dbReference type="InterPro" id="IPR050628">
    <property type="entry name" value="SNF2_RAD54_helicase_TF"/>
</dbReference>
<dbReference type="PANTHER" id="PTHR45626:SF50">
    <property type="entry name" value="TRANSCRIPTION TERMINATION FACTOR 2"/>
    <property type="match status" value="1"/>
</dbReference>
<keyword evidence="5" id="KW-0862">Zinc</keyword>
<dbReference type="OrthoDB" id="423559at2759"/>
<accession>A0A0L8GVZ6</accession>
<evidence type="ECO:0000259" key="9">
    <source>
        <dbReference type="PROSITE" id="PS51192"/>
    </source>
</evidence>
<keyword evidence="1" id="KW-0479">Metal-binding</keyword>
<keyword evidence="2" id="KW-0547">Nucleotide-binding</keyword>
<dbReference type="InterPro" id="IPR010666">
    <property type="entry name" value="Znf_GRF"/>
</dbReference>
<organism evidence="11">
    <name type="scientific">Octopus bimaculoides</name>
    <name type="common">California two-spotted octopus</name>
    <dbReference type="NCBI Taxonomy" id="37653"/>
    <lineage>
        <taxon>Eukaryota</taxon>
        <taxon>Metazoa</taxon>
        <taxon>Spiralia</taxon>
        <taxon>Lophotrochozoa</taxon>
        <taxon>Mollusca</taxon>
        <taxon>Cephalopoda</taxon>
        <taxon>Coleoidea</taxon>
        <taxon>Octopodiformes</taxon>
        <taxon>Octopoda</taxon>
        <taxon>Incirrata</taxon>
        <taxon>Octopodidae</taxon>
        <taxon>Octopus</taxon>
    </lineage>
</organism>
<feature type="compositionally biased region" description="Basic and acidic residues" evidence="8">
    <location>
        <begin position="137"/>
        <end position="161"/>
    </location>
</feature>
<evidence type="ECO:0000256" key="4">
    <source>
        <dbReference type="ARBA" id="ARBA00022801"/>
    </source>
</evidence>
<dbReference type="InterPro" id="IPR038718">
    <property type="entry name" value="SNF2-like_sf"/>
</dbReference>
<proteinExistence type="predicted"/>
<dbReference type="GO" id="GO:0008094">
    <property type="term" value="F:ATP-dependent activity, acting on DNA"/>
    <property type="evidence" value="ECO:0007669"/>
    <property type="project" value="TreeGrafter"/>
</dbReference>
<dbReference type="GO" id="GO:0008270">
    <property type="term" value="F:zinc ion binding"/>
    <property type="evidence" value="ECO:0007669"/>
    <property type="project" value="UniProtKB-KW"/>
</dbReference>
<dbReference type="AlphaFoldDB" id="A0A0L8GVZ6"/>
<dbReference type="EMBL" id="KQ420270">
    <property type="protein sequence ID" value="KOF80785.1"/>
    <property type="molecule type" value="Genomic_DNA"/>
</dbReference>
<evidence type="ECO:0000256" key="8">
    <source>
        <dbReference type="SAM" id="MobiDB-lite"/>
    </source>
</evidence>
<keyword evidence="4" id="KW-0378">Hydrolase</keyword>
<dbReference type="PROSITE" id="PS51192">
    <property type="entry name" value="HELICASE_ATP_BIND_1"/>
    <property type="match status" value="1"/>
</dbReference>
<feature type="compositionally biased region" description="Basic and acidic residues" evidence="8">
    <location>
        <begin position="170"/>
        <end position="182"/>
    </location>
</feature>
<feature type="compositionally biased region" description="Polar residues" evidence="8">
    <location>
        <begin position="290"/>
        <end position="300"/>
    </location>
</feature>
<evidence type="ECO:0000256" key="2">
    <source>
        <dbReference type="ARBA" id="ARBA00022741"/>
    </source>
</evidence>
<evidence type="ECO:0000256" key="7">
    <source>
        <dbReference type="PROSITE-ProRule" id="PRU01343"/>
    </source>
</evidence>
<dbReference type="SUPFAM" id="SSF52540">
    <property type="entry name" value="P-loop containing nucleoside triphosphate hydrolases"/>
    <property type="match status" value="1"/>
</dbReference>
<dbReference type="SMART" id="SM00487">
    <property type="entry name" value="DEXDc"/>
    <property type="match status" value="1"/>
</dbReference>
<evidence type="ECO:0000256" key="6">
    <source>
        <dbReference type="ARBA" id="ARBA00022840"/>
    </source>
</evidence>
<reference evidence="11" key="1">
    <citation type="submission" date="2015-07" db="EMBL/GenBank/DDBJ databases">
        <title>MeaNS - Measles Nucleotide Surveillance Program.</title>
        <authorList>
            <person name="Tran T."/>
            <person name="Druce J."/>
        </authorList>
    </citation>
    <scope>NUCLEOTIDE SEQUENCE</scope>
    <source>
        <strain evidence="11">UCB-OBI-ISO-001</strain>
        <tissue evidence="11">Gonad</tissue>
    </source>
</reference>